<organism evidence="3 4">
    <name type="scientific">Ornithorhynchus anatinus</name>
    <name type="common">Duckbill platypus</name>
    <dbReference type="NCBI Taxonomy" id="9258"/>
    <lineage>
        <taxon>Eukaryota</taxon>
        <taxon>Metazoa</taxon>
        <taxon>Chordata</taxon>
        <taxon>Craniata</taxon>
        <taxon>Vertebrata</taxon>
        <taxon>Euteleostomi</taxon>
        <taxon>Mammalia</taxon>
        <taxon>Monotremata</taxon>
        <taxon>Ornithorhynchidae</taxon>
        <taxon>Ornithorhynchus</taxon>
    </lineage>
</organism>
<dbReference type="PANTHER" id="PTHR23210">
    <property type="entry name" value="ACTIVATING TRANSCRIPTION FACTOR 7 INTERACTING PROTEIN"/>
    <property type="match status" value="1"/>
</dbReference>
<dbReference type="InParanoid" id="F7GEL8"/>
<proteinExistence type="predicted"/>
<dbReference type="PANTHER" id="PTHR23210:SF26">
    <property type="entry name" value="ACTIVATING TRANSCRIPTION FACTOR 7-INTERACTING PROTEIN 1"/>
    <property type="match status" value="1"/>
</dbReference>
<dbReference type="AlphaFoldDB" id="F7GEL8"/>
<evidence type="ECO:0000313" key="4">
    <source>
        <dbReference type="Proteomes" id="UP000002279"/>
    </source>
</evidence>
<reference evidence="3" key="2">
    <citation type="submission" date="2025-09" db="UniProtKB">
        <authorList>
            <consortium name="Ensembl"/>
        </authorList>
    </citation>
    <scope>IDENTIFICATION</scope>
    <source>
        <strain evidence="3">Glennie</strain>
    </source>
</reference>
<name>F7GEL8_ORNAN</name>
<dbReference type="Bgee" id="ENSOANG00000003770">
    <property type="expression patterns" value="Expressed in fibroblast and 7 other cell types or tissues"/>
</dbReference>
<dbReference type="Proteomes" id="UP000002279">
    <property type="component" value="Unplaced"/>
</dbReference>
<feature type="compositionally biased region" description="Polar residues" evidence="1">
    <location>
        <begin position="309"/>
        <end position="321"/>
    </location>
</feature>
<feature type="compositionally biased region" description="Acidic residues" evidence="1">
    <location>
        <begin position="283"/>
        <end position="294"/>
    </location>
</feature>
<feature type="compositionally biased region" description="Basic and acidic residues" evidence="1">
    <location>
        <begin position="337"/>
        <end position="349"/>
    </location>
</feature>
<feature type="region of interest" description="Disordered" evidence="1">
    <location>
        <begin position="540"/>
        <end position="593"/>
    </location>
</feature>
<feature type="region of interest" description="Disordered" evidence="1">
    <location>
        <begin position="42"/>
        <end position="250"/>
    </location>
</feature>
<dbReference type="FunCoup" id="F7GEL8">
    <property type="interactions" value="3250"/>
</dbReference>
<feature type="compositionally biased region" description="Basic and acidic residues" evidence="1">
    <location>
        <begin position="42"/>
        <end position="51"/>
    </location>
</feature>
<feature type="compositionally biased region" description="Basic and acidic residues" evidence="1">
    <location>
        <begin position="375"/>
        <end position="400"/>
    </location>
</feature>
<feature type="compositionally biased region" description="Acidic residues" evidence="1">
    <location>
        <begin position="239"/>
        <end position="249"/>
    </location>
</feature>
<dbReference type="Ensembl" id="ENSOANT00000005983.3">
    <property type="protein sequence ID" value="ENSOANP00000005981.3"/>
    <property type="gene ID" value="ENSOANG00000003770.3"/>
</dbReference>
<evidence type="ECO:0000256" key="1">
    <source>
        <dbReference type="SAM" id="MobiDB-lite"/>
    </source>
</evidence>
<feature type="compositionally biased region" description="Basic and acidic residues" evidence="1">
    <location>
        <begin position="100"/>
        <end position="114"/>
    </location>
</feature>
<dbReference type="InterPro" id="IPR031870">
    <property type="entry name" value="ATF7IP_BD"/>
</dbReference>
<feature type="compositionally biased region" description="Basic and acidic residues" evidence="1">
    <location>
        <begin position="196"/>
        <end position="206"/>
    </location>
</feature>
<dbReference type="HOGENOM" id="CLU_009529_0_0_1"/>
<protein>
    <recommendedName>
        <fullName evidence="2">ATF7-interacting protein protein binding domain-containing protein</fullName>
    </recommendedName>
</protein>
<feature type="region of interest" description="Disordered" evidence="1">
    <location>
        <begin position="268"/>
        <end position="403"/>
    </location>
</feature>
<feature type="region of interest" description="Disordered" evidence="1">
    <location>
        <begin position="1"/>
        <end position="23"/>
    </location>
</feature>
<feature type="compositionally biased region" description="Gly residues" evidence="1">
    <location>
        <begin position="159"/>
        <end position="174"/>
    </location>
</feature>
<feature type="domain" description="ATF7-interacting protein protein binding" evidence="2">
    <location>
        <begin position="399"/>
        <end position="557"/>
    </location>
</feature>
<feature type="region of interest" description="Disordered" evidence="1">
    <location>
        <begin position="492"/>
        <end position="515"/>
    </location>
</feature>
<reference evidence="3" key="1">
    <citation type="submission" date="2025-08" db="UniProtKB">
        <authorList>
            <consortium name="Ensembl"/>
        </authorList>
    </citation>
    <scope>IDENTIFICATION</scope>
    <source>
        <strain evidence="3">Glennie</strain>
    </source>
</reference>
<accession>F7GEL8</accession>
<evidence type="ECO:0000313" key="3">
    <source>
        <dbReference type="Ensembl" id="ENSOANP00000005981.3"/>
    </source>
</evidence>
<dbReference type="InterPro" id="IPR026085">
    <property type="entry name" value="ATF7-int"/>
</dbReference>
<feature type="compositionally biased region" description="Basic and acidic residues" evidence="1">
    <location>
        <begin position="131"/>
        <end position="146"/>
    </location>
</feature>
<sequence length="593" mass="63841">MDSAEEPQKKVFKARKTMRASDRQQLEAVYKVKEEFLKTDTKLLNGKHENGDSDLNSPLGHPDGAEDRREVNGIAADGPEPEEGRTDSTDTPSPPGPEGPDERTDPASIVKRETPPPGEAVPEQEEGPASKPEDPPLANHKEDSFREPTGSRTPDPGEDGGSPAGEDGAGGGTEPDGETPALGEPVSVHPDPAPGGEKKDTEHPGSEEVISSSVEARPDAEPPGDAPGSDRGDSPGQDGDGDDPMETDEIIPILEKLAPAEDQLTCFTKETLLPAGTGAGAGAEEEEEEEEIEEAASLSSGLEDRLDSSLGSPSKQDTSESLPKEAFLVLSDEEEPVGEKEAEEERPGTIEENPTEEAASEEKDKEDKEEDEPKEDEKPPEKNEASRRKRSKSEDMDSIHSKRRRYVGEEYEAELQVKITAREDINQKLQKVVQRLLDEKLGALQCAVFDKALADLKTRVEKIECNKRHKTVLTELQAKIARLTKRFGAAKEDLKKRQQNPPNPPPSPGKCTSEAVGVNTLTYRNAGTVRQMLESKRNVGENAPAPFPVPVNTGNGVTPTPGPEMGVVAEGERGGGWKTSPRTGIAQSVDGIY</sequence>
<evidence type="ECO:0000259" key="2">
    <source>
        <dbReference type="Pfam" id="PF16788"/>
    </source>
</evidence>
<dbReference type="Pfam" id="PF16788">
    <property type="entry name" value="ATF7IP_BD"/>
    <property type="match status" value="1"/>
</dbReference>
<dbReference type="GeneTree" id="ENSGT00530000063707"/>
<keyword evidence="4" id="KW-1185">Reference proteome</keyword>